<feature type="transmembrane region" description="Helical" evidence="10">
    <location>
        <begin position="104"/>
        <end position="125"/>
    </location>
</feature>
<evidence type="ECO:0000256" key="9">
    <source>
        <dbReference type="SAM" id="MobiDB-lite"/>
    </source>
</evidence>
<feature type="compositionally biased region" description="Polar residues" evidence="9">
    <location>
        <begin position="293"/>
        <end position="305"/>
    </location>
</feature>
<evidence type="ECO:0000256" key="3">
    <source>
        <dbReference type="ARBA" id="ARBA00022989"/>
    </source>
</evidence>
<feature type="domain" description="G-protein coupled receptors family 1 profile" evidence="11">
    <location>
        <begin position="1"/>
        <end position="265"/>
    </location>
</feature>
<keyword evidence="12" id="KW-1185">Reference proteome</keyword>
<evidence type="ECO:0000259" key="11">
    <source>
        <dbReference type="PROSITE" id="PS50262"/>
    </source>
</evidence>
<keyword evidence="4 8" id="KW-0297">G-protein coupled receptor</keyword>
<dbReference type="PRINTS" id="PR00237">
    <property type="entry name" value="GPCRRHODOPSN"/>
</dbReference>
<evidence type="ECO:0000256" key="8">
    <source>
        <dbReference type="RuleBase" id="RU000688"/>
    </source>
</evidence>
<organism evidence="12 13">
    <name type="scientific">Saccoglossus kowalevskii</name>
    <name type="common">Acorn worm</name>
    <dbReference type="NCBI Taxonomy" id="10224"/>
    <lineage>
        <taxon>Eukaryota</taxon>
        <taxon>Metazoa</taxon>
        <taxon>Hemichordata</taxon>
        <taxon>Enteropneusta</taxon>
        <taxon>Harrimaniidae</taxon>
        <taxon>Saccoglossus</taxon>
    </lineage>
</organism>
<comment type="subcellular location">
    <subcellularLocation>
        <location evidence="1">Membrane</location>
        <topology evidence="1">Multi-pass membrane protein</topology>
    </subcellularLocation>
</comment>
<dbReference type="PROSITE" id="PS00237">
    <property type="entry name" value="G_PROTEIN_RECEP_F1_1"/>
    <property type="match status" value="1"/>
</dbReference>
<name>A0ABM0M9Q9_SACKO</name>
<reference evidence="13" key="1">
    <citation type="submission" date="2025-08" db="UniProtKB">
        <authorList>
            <consortium name="RefSeq"/>
        </authorList>
    </citation>
    <scope>IDENTIFICATION</scope>
    <source>
        <tissue evidence="13">Testes</tissue>
    </source>
</reference>
<evidence type="ECO:0000256" key="10">
    <source>
        <dbReference type="SAM" id="Phobius"/>
    </source>
</evidence>
<evidence type="ECO:0000256" key="6">
    <source>
        <dbReference type="ARBA" id="ARBA00023170"/>
    </source>
</evidence>
<comment type="similarity">
    <text evidence="8">Belongs to the G-protein coupled receptor 1 family.</text>
</comment>
<dbReference type="Pfam" id="PF00001">
    <property type="entry name" value="7tm_1"/>
    <property type="match status" value="1"/>
</dbReference>
<dbReference type="SUPFAM" id="SSF81321">
    <property type="entry name" value="Family A G protein-coupled receptor-like"/>
    <property type="match status" value="1"/>
</dbReference>
<evidence type="ECO:0000256" key="7">
    <source>
        <dbReference type="ARBA" id="ARBA00023224"/>
    </source>
</evidence>
<evidence type="ECO:0000313" key="12">
    <source>
        <dbReference type="Proteomes" id="UP000694865"/>
    </source>
</evidence>
<sequence>MAFESLSKECKLVPFLEYSAAQASVLTLVSVAIERFVAICHPLRAQYIITPSKAVRICVLIWLIACGSSIPYLFMAQHRHYDVTENGDDLYDCGTYNNSMLTEIYVIFAAVIFFLLPLIMLVGLYSRVSSTLNKKIPSQSNGRRSARRDTPTHGDYVVVMHMYTFIAEVGGSSSPYCCPRKSPIKQRGLDAIRSQMRMRKRVVYMLITVVILFFVCLLPQRVVSLWFKYGSTDQHMELGVERVYTLVIVCRILTYVNSSINPIIYNIMSSKFRDAFLRILGIGRVHGQVSEGYHSNTSRLGQTRSDISRQDNKGTRL</sequence>
<keyword evidence="6 8" id="KW-0675">Receptor</keyword>
<dbReference type="GeneID" id="100377176"/>
<protein>
    <submittedName>
        <fullName evidence="13">Neuropeptides capa receptor-like</fullName>
    </submittedName>
</protein>
<dbReference type="InterPro" id="IPR000276">
    <property type="entry name" value="GPCR_Rhodpsn"/>
</dbReference>
<gene>
    <name evidence="13" type="primary">LOC100377176</name>
</gene>
<keyword evidence="2 8" id="KW-0812">Transmembrane</keyword>
<dbReference type="PANTHER" id="PTHR24243">
    <property type="entry name" value="G-PROTEIN COUPLED RECEPTOR"/>
    <property type="match status" value="1"/>
</dbReference>
<feature type="transmembrane region" description="Helical" evidence="10">
    <location>
        <begin position="243"/>
        <end position="268"/>
    </location>
</feature>
<feature type="transmembrane region" description="Helical" evidence="10">
    <location>
        <begin position="202"/>
        <end position="223"/>
    </location>
</feature>
<dbReference type="PANTHER" id="PTHR24243:SF233">
    <property type="entry name" value="THYROTROPIN-RELEASING HORMONE RECEPTOR"/>
    <property type="match status" value="1"/>
</dbReference>
<feature type="region of interest" description="Disordered" evidence="9">
    <location>
        <begin position="292"/>
        <end position="317"/>
    </location>
</feature>
<evidence type="ECO:0000256" key="4">
    <source>
        <dbReference type="ARBA" id="ARBA00023040"/>
    </source>
</evidence>
<dbReference type="InterPro" id="IPR017452">
    <property type="entry name" value="GPCR_Rhodpsn_7TM"/>
</dbReference>
<proteinExistence type="inferred from homology"/>
<dbReference type="RefSeq" id="XP_006816750.1">
    <property type="nucleotide sequence ID" value="XM_006816687.1"/>
</dbReference>
<dbReference type="Proteomes" id="UP000694865">
    <property type="component" value="Unplaced"/>
</dbReference>
<evidence type="ECO:0000313" key="13">
    <source>
        <dbReference type="RefSeq" id="XP_006816750.1"/>
    </source>
</evidence>
<dbReference type="Gene3D" id="1.20.1070.10">
    <property type="entry name" value="Rhodopsin 7-helix transmembrane proteins"/>
    <property type="match status" value="1"/>
</dbReference>
<feature type="transmembrane region" description="Helical" evidence="10">
    <location>
        <begin position="54"/>
        <end position="74"/>
    </location>
</feature>
<evidence type="ECO:0000256" key="1">
    <source>
        <dbReference type="ARBA" id="ARBA00004141"/>
    </source>
</evidence>
<evidence type="ECO:0000256" key="5">
    <source>
        <dbReference type="ARBA" id="ARBA00023136"/>
    </source>
</evidence>
<keyword evidence="5 10" id="KW-0472">Membrane</keyword>
<keyword evidence="3 10" id="KW-1133">Transmembrane helix</keyword>
<feature type="compositionally biased region" description="Basic and acidic residues" evidence="9">
    <location>
        <begin position="306"/>
        <end position="317"/>
    </location>
</feature>
<dbReference type="PROSITE" id="PS50262">
    <property type="entry name" value="G_PROTEIN_RECEP_F1_2"/>
    <property type="match status" value="1"/>
</dbReference>
<evidence type="ECO:0000256" key="2">
    <source>
        <dbReference type="ARBA" id="ARBA00022692"/>
    </source>
</evidence>
<accession>A0ABM0M9Q9</accession>
<keyword evidence="7 8" id="KW-0807">Transducer</keyword>